<dbReference type="GeneID" id="134285983"/>
<feature type="region of interest" description="Disordered" evidence="7">
    <location>
        <begin position="218"/>
        <end position="246"/>
    </location>
</feature>
<dbReference type="PANTHER" id="PTHR37984">
    <property type="entry name" value="PROTEIN CBG26694"/>
    <property type="match status" value="1"/>
</dbReference>
<keyword evidence="11" id="KW-1185">Reference proteome</keyword>
<dbReference type="PANTHER" id="PTHR37984:SF5">
    <property type="entry name" value="PROTEIN NYNRIN-LIKE"/>
    <property type="match status" value="1"/>
</dbReference>
<dbReference type="SUPFAM" id="SSF53098">
    <property type="entry name" value="Ribonuclease H-like"/>
    <property type="match status" value="1"/>
</dbReference>
<reference evidence="11" key="1">
    <citation type="journal article" date="2015" name="Proc. Natl. Acad. Sci. U.S.A.">
        <title>Genome sequence of the Asian Tiger mosquito, Aedes albopictus, reveals insights into its biology, genetics, and evolution.</title>
        <authorList>
            <person name="Chen X.G."/>
            <person name="Jiang X."/>
            <person name="Gu J."/>
            <person name="Xu M."/>
            <person name="Wu Y."/>
            <person name="Deng Y."/>
            <person name="Zhang C."/>
            <person name="Bonizzoni M."/>
            <person name="Dermauw W."/>
            <person name="Vontas J."/>
            <person name="Armbruster P."/>
            <person name="Huang X."/>
            <person name="Yang Y."/>
            <person name="Zhang H."/>
            <person name="He W."/>
            <person name="Peng H."/>
            <person name="Liu Y."/>
            <person name="Wu K."/>
            <person name="Chen J."/>
            <person name="Lirakis M."/>
            <person name="Topalis P."/>
            <person name="Van Leeuwen T."/>
            <person name="Hall A.B."/>
            <person name="Jiang X."/>
            <person name="Thorpe C."/>
            <person name="Mueller R.L."/>
            <person name="Sun C."/>
            <person name="Waterhouse R.M."/>
            <person name="Yan G."/>
            <person name="Tu Z.J."/>
            <person name="Fang X."/>
            <person name="James A.A."/>
        </authorList>
    </citation>
    <scope>NUCLEOTIDE SEQUENCE [LARGE SCALE GENOMIC DNA]</scope>
    <source>
        <strain evidence="11">Foshan</strain>
    </source>
</reference>
<dbReference type="Gene3D" id="3.30.70.270">
    <property type="match status" value="2"/>
</dbReference>
<dbReference type="InterPro" id="IPR001584">
    <property type="entry name" value="Integrase_cat-core"/>
</dbReference>
<dbReference type="SUPFAM" id="SSF56672">
    <property type="entry name" value="DNA/RNA polymerases"/>
    <property type="match status" value="1"/>
</dbReference>
<dbReference type="Gene3D" id="3.30.420.10">
    <property type="entry name" value="Ribonuclease H-like superfamily/Ribonuclease H"/>
    <property type="match status" value="1"/>
</dbReference>
<dbReference type="Gene3D" id="3.10.20.370">
    <property type="match status" value="1"/>
</dbReference>
<dbReference type="CDD" id="cd01647">
    <property type="entry name" value="RT_LTR"/>
    <property type="match status" value="1"/>
</dbReference>
<dbReference type="InterPro" id="IPR050951">
    <property type="entry name" value="Retrovirus_Pol_polyprotein"/>
</dbReference>
<dbReference type="InterPro" id="IPR041577">
    <property type="entry name" value="RT_RNaseH_2"/>
</dbReference>
<dbReference type="CDD" id="cd09274">
    <property type="entry name" value="RNase_HI_RT_Ty3"/>
    <property type="match status" value="1"/>
</dbReference>
<keyword evidence="1" id="KW-0808">Transferase</keyword>
<dbReference type="Pfam" id="PF17919">
    <property type="entry name" value="RT_RNaseH_2"/>
    <property type="match status" value="1"/>
</dbReference>
<evidence type="ECO:0000256" key="2">
    <source>
        <dbReference type="ARBA" id="ARBA00022695"/>
    </source>
</evidence>
<dbReference type="RefSeq" id="XP_062703530.1">
    <property type="nucleotide sequence ID" value="XM_062847546.1"/>
</dbReference>
<dbReference type="PROSITE" id="PS50994">
    <property type="entry name" value="INTEGRASE"/>
    <property type="match status" value="1"/>
</dbReference>
<protein>
    <recommendedName>
        <fullName evidence="12">Endonuclease</fullName>
    </recommendedName>
</protein>
<evidence type="ECO:0000313" key="10">
    <source>
        <dbReference type="EnsemblMetazoa" id="AALFPA23_002475.P2331"/>
    </source>
</evidence>
<evidence type="ECO:0000256" key="6">
    <source>
        <dbReference type="ARBA" id="ARBA00023268"/>
    </source>
</evidence>
<reference evidence="10" key="2">
    <citation type="submission" date="2025-05" db="UniProtKB">
        <authorList>
            <consortium name="EnsemblMetazoa"/>
        </authorList>
    </citation>
    <scope>IDENTIFICATION</scope>
    <source>
        <strain evidence="10">Foshan</strain>
    </source>
</reference>
<dbReference type="InterPro" id="IPR055469">
    <property type="entry name" value="DUF7041"/>
</dbReference>
<organism evidence="10 11">
    <name type="scientific">Aedes albopictus</name>
    <name type="common">Asian tiger mosquito</name>
    <name type="synonym">Stegomyia albopicta</name>
    <dbReference type="NCBI Taxonomy" id="7160"/>
    <lineage>
        <taxon>Eukaryota</taxon>
        <taxon>Metazoa</taxon>
        <taxon>Ecdysozoa</taxon>
        <taxon>Arthropoda</taxon>
        <taxon>Hexapoda</taxon>
        <taxon>Insecta</taxon>
        <taxon>Pterygota</taxon>
        <taxon>Neoptera</taxon>
        <taxon>Endopterygota</taxon>
        <taxon>Diptera</taxon>
        <taxon>Nematocera</taxon>
        <taxon>Culicoidea</taxon>
        <taxon>Culicidae</taxon>
        <taxon>Culicinae</taxon>
        <taxon>Aedini</taxon>
        <taxon>Aedes</taxon>
        <taxon>Stegomyia</taxon>
    </lineage>
</organism>
<keyword evidence="3" id="KW-0540">Nuclease</keyword>
<feature type="domain" description="Integrase catalytic" evidence="9">
    <location>
        <begin position="800"/>
        <end position="887"/>
    </location>
</feature>
<dbReference type="Proteomes" id="UP000069940">
    <property type="component" value="Unassembled WGS sequence"/>
</dbReference>
<dbReference type="Pfam" id="PF23055">
    <property type="entry name" value="DUF7041"/>
    <property type="match status" value="1"/>
</dbReference>
<dbReference type="InterPro" id="IPR043128">
    <property type="entry name" value="Rev_trsase/Diguanyl_cyclase"/>
</dbReference>
<dbReference type="InterPro" id="IPR021109">
    <property type="entry name" value="Peptidase_aspartic_dom_sf"/>
</dbReference>
<dbReference type="Gene3D" id="2.40.70.10">
    <property type="entry name" value="Acid Proteases"/>
    <property type="match status" value="1"/>
</dbReference>
<keyword evidence="2" id="KW-0548">Nucleotidyltransferase</keyword>
<dbReference type="InterPro" id="IPR043502">
    <property type="entry name" value="DNA/RNA_pol_sf"/>
</dbReference>
<feature type="compositionally biased region" description="Polar residues" evidence="7">
    <location>
        <begin position="234"/>
        <end position="246"/>
    </location>
</feature>
<sequence length="887" mass="99609">MTTEELSGVANKTTKEDDVDSKEQPVIAKISFPDFDPDDIETWFMCREAAFSVNSIRNNKFKFNAVIVALGSRAKLVHTVITSCNASNTNDKYDCLKAAVMAHFQPLETQRLTSLLSGMSLGGQKPSILLSEMRRLGGVGCTDSVLSNLWLRALPNTTRSIIAAMLTAALDEQAKVADKILEAPREQIAAVQKPEPSSTSSLEQRIEALSRRLDEALSERISSSTTVVDPATPSEPTRTQNTSSLNQTADVQRIHIHDLKTSNRYLIDTGANISVVPPTPKERLKPTISEQLFAANGTQIQTYGTKRITVDLGLRRTFLWVFVIADVKSPIIGSDFLKHFDLLVDLRRNKLIDNTTRSSPGRPHRLPVDKLKEAKAEFQFLMEQGICQPSKSSWASPLHLVKKSNGKWRLRAYHQIPMAPEDVPKTVITTQFGLFEFNYMTFGLRNAGQTLQRHLHAILGDLDFVYPYIDDLCIASDNVEQHKEHLRIVFERLRQNGLVINAAKCQIGQESVDFLGHEVTPDGIKPKRSKVQAILDVPRPTNAKQLKRFLGTINFYRRFIPRAAANQQILQAMIGGNVRNDTTELEWSEATNEAFERCKQDLANATLLAHPSPEAKLALDVDASNTCIGAVLHQITNNGPQPLAFFSRKLSESQQKASTYKRELIAMYEAVKHFRDILQARDFYIYTDHKPLTTALQQRPDKATPTQQRRLSYISEYCTDIRHVSGEANKVADMLSRINTITTTEAIDCDRMAELQKTEPELQKFLENPPTNTTVKLKRLKSPLASTPIYCDISTEAIRPISTPNERFAHIHMELIGPLPPSEGNMYCLTIIDKFTRWPEIFPLPNMTALTVARAFVSGWISRFGVPTNVTTDCGRQFESELFRTLH</sequence>
<dbReference type="Gene3D" id="3.10.10.10">
    <property type="entry name" value="HIV Type 1 Reverse Transcriptase, subunit A, domain 1"/>
    <property type="match status" value="2"/>
</dbReference>
<keyword evidence="5" id="KW-0378">Hydrolase</keyword>
<feature type="domain" description="Peptidase A2" evidence="8">
    <location>
        <begin position="263"/>
        <end position="336"/>
    </location>
</feature>
<accession>A0ABM1XSQ8</accession>
<keyword evidence="6" id="KW-0511">Multifunctional enzyme</keyword>
<evidence type="ECO:0000256" key="1">
    <source>
        <dbReference type="ARBA" id="ARBA00022679"/>
    </source>
</evidence>
<evidence type="ECO:0000256" key="7">
    <source>
        <dbReference type="SAM" id="MobiDB-lite"/>
    </source>
</evidence>
<evidence type="ECO:0000256" key="3">
    <source>
        <dbReference type="ARBA" id="ARBA00022722"/>
    </source>
</evidence>
<dbReference type="InterPro" id="IPR001995">
    <property type="entry name" value="Peptidase_A2_cat"/>
</dbReference>
<evidence type="ECO:0000259" key="8">
    <source>
        <dbReference type="PROSITE" id="PS50175"/>
    </source>
</evidence>
<evidence type="ECO:0000256" key="4">
    <source>
        <dbReference type="ARBA" id="ARBA00022759"/>
    </source>
</evidence>
<evidence type="ECO:0008006" key="12">
    <source>
        <dbReference type="Google" id="ProtNLM"/>
    </source>
</evidence>
<keyword evidence="4" id="KW-0255">Endonuclease</keyword>
<dbReference type="InterPro" id="IPR000477">
    <property type="entry name" value="RT_dom"/>
</dbReference>
<dbReference type="InterPro" id="IPR036397">
    <property type="entry name" value="RNaseH_sf"/>
</dbReference>
<name>A0ABM1XSQ8_AEDAL</name>
<dbReference type="InterPro" id="IPR012337">
    <property type="entry name" value="RNaseH-like_sf"/>
</dbReference>
<evidence type="ECO:0000313" key="11">
    <source>
        <dbReference type="Proteomes" id="UP000069940"/>
    </source>
</evidence>
<dbReference type="Pfam" id="PF00665">
    <property type="entry name" value="rve"/>
    <property type="match status" value="1"/>
</dbReference>
<evidence type="ECO:0000256" key="5">
    <source>
        <dbReference type="ARBA" id="ARBA00022801"/>
    </source>
</evidence>
<dbReference type="PROSITE" id="PS50175">
    <property type="entry name" value="ASP_PROT_RETROV"/>
    <property type="match status" value="1"/>
</dbReference>
<dbReference type="Pfam" id="PF00078">
    <property type="entry name" value="RVT_1"/>
    <property type="match status" value="1"/>
</dbReference>
<dbReference type="EnsemblMetazoa" id="AALFPA23_002475.R2331">
    <property type="protein sequence ID" value="AALFPA23_002475.P2331"/>
    <property type="gene ID" value="AALFPA23_002475"/>
</dbReference>
<evidence type="ECO:0000259" key="9">
    <source>
        <dbReference type="PROSITE" id="PS50994"/>
    </source>
</evidence>
<proteinExistence type="predicted"/>
<feature type="region of interest" description="Disordered" evidence="7">
    <location>
        <begin position="1"/>
        <end position="21"/>
    </location>
</feature>
<dbReference type="SUPFAM" id="SSF50630">
    <property type="entry name" value="Acid proteases"/>
    <property type="match status" value="1"/>
</dbReference>